<name>A0A067TCB2_GALM3</name>
<evidence type="ECO:0000313" key="2">
    <source>
        <dbReference type="EMBL" id="KDR77519.1"/>
    </source>
</evidence>
<dbReference type="EMBL" id="KL142376">
    <property type="protein sequence ID" value="KDR77519.1"/>
    <property type="molecule type" value="Genomic_DNA"/>
</dbReference>
<dbReference type="Proteomes" id="UP000027222">
    <property type="component" value="Unassembled WGS sequence"/>
</dbReference>
<dbReference type="HOGENOM" id="CLU_1806296_0_0_1"/>
<accession>A0A067TCB2</accession>
<proteinExistence type="predicted"/>
<organism evidence="2 3">
    <name type="scientific">Galerina marginata (strain CBS 339.88)</name>
    <dbReference type="NCBI Taxonomy" id="685588"/>
    <lineage>
        <taxon>Eukaryota</taxon>
        <taxon>Fungi</taxon>
        <taxon>Dikarya</taxon>
        <taxon>Basidiomycota</taxon>
        <taxon>Agaricomycotina</taxon>
        <taxon>Agaricomycetes</taxon>
        <taxon>Agaricomycetidae</taxon>
        <taxon>Agaricales</taxon>
        <taxon>Agaricineae</taxon>
        <taxon>Strophariaceae</taxon>
        <taxon>Galerina</taxon>
    </lineage>
</organism>
<keyword evidence="1" id="KW-0732">Signal</keyword>
<evidence type="ECO:0000256" key="1">
    <source>
        <dbReference type="SAM" id="SignalP"/>
    </source>
</evidence>
<gene>
    <name evidence="2" type="ORF">GALMADRAFT_406788</name>
</gene>
<reference evidence="3" key="1">
    <citation type="journal article" date="2014" name="Proc. Natl. Acad. Sci. U.S.A.">
        <title>Extensive sampling of basidiomycete genomes demonstrates inadequacy of the white-rot/brown-rot paradigm for wood decay fungi.</title>
        <authorList>
            <person name="Riley R."/>
            <person name="Salamov A.A."/>
            <person name="Brown D.W."/>
            <person name="Nagy L.G."/>
            <person name="Floudas D."/>
            <person name="Held B.W."/>
            <person name="Levasseur A."/>
            <person name="Lombard V."/>
            <person name="Morin E."/>
            <person name="Otillar R."/>
            <person name="Lindquist E.A."/>
            <person name="Sun H."/>
            <person name="LaButti K.M."/>
            <person name="Schmutz J."/>
            <person name="Jabbour D."/>
            <person name="Luo H."/>
            <person name="Baker S.E."/>
            <person name="Pisabarro A.G."/>
            <person name="Walton J.D."/>
            <person name="Blanchette R.A."/>
            <person name="Henrissat B."/>
            <person name="Martin F."/>
            <person name="Cullen D."/>
            <person name="Hibbett D.S."/>
            <person name="Grigoriev I.V."/>
        </authorList>
    </citation>
    <scope>NUCLEOTIDE SEQUENCE [LARGE SCALE GENOMIC DNA]</scope>
    <source>
        <strain evidence="3">CBS 339.88</strain>
    </source>
</reference>
<sequence length="143" mass="15732">MPALLTGHTALLCMCVNSLHYIHSATRDYEPPCRRPQLVTPKISTPDFVPDVIQPLPCAALPIGANPPLYVHCAIDHYKLVGGHKHHGLQCAEDSNISFPWHSASSETWHGTPTTYLRKLAALRTSRHAKLFSPSTTDLTLSC</sequence>
<feature type="signal peptide" evidence="1">
    <location>
        <begin position="1"/>
        <end position="24"/>
    </location>
</feature>
<feature type="chain" id="PRO_5001649308" evidence="1">
    <location>
        <begin position="25"/>
        <end position="143"/>
    </location>
</feature>
<dbReference type="AlphaFoldDB" id="A0A067TCB2"/>
<evidence type="ECO:0000313" key="3">
    <source>
        <dbReference type="Proteomes" id="UP000027222"/>
    </source>
</evidence>
<keyword evidence="3" id="KW-1185">Reference proteome</keyword>
<protein>
    <submittedName>
        <fullName evidence="2">Uncharacterized protein</fullName>
    </submittedName>
</protein>